<evidence type="ECO:0000256" key="8">
    <source>
        <dbReference type="ARBA" id="ARBA00023077"/>
    </source>
</evidence>
<gene>
    <name evidence="16" type="ORF">PH603_06000</name>
</gene>
<evidence type="ECO:0000259" key="15">
    <source>
        <dbReference type="Pfam" id="PF07715"/>
    </source>
</evidence>
<evidence type="ECO:0000256" key="4">
    <source>
        <dbReference type="ARBA" id="ARBA00022496"/>
    </source>
</evidence>
<dbReference type="Pfam" id="PF07715">
    <property type="entry name" value="Plug"/>
    <property type="match status" value="1"/>
</dbReference>
<evidence type="ECO:0000256" key="5">
    <source>
        <dbReference type="ARBA" id="ARBA00022692"/>
    </source>
</evidence>
<evidence type="ECO:0000256" key="7">
    <source>
        <dbReference type="ARBA" id="ARBA00023065"/>
    </source>
</evidence>
<keyword evidence="3 11" id="KW-1134">Transmembrane beta strand</keyword>
<dbReference type="AlphaFoldDB" id="A0AAE9XSC1"/>
<dbReference type="SUPFAM" id="SSF56935">
    <property type="entry name" value="Porins"/>
    <property type="match status" value="1"/>
</dbReference>
<comment type="similarity">
    <text evidence="11 12">Belongs to the TonB-dependent receptor family.</text>
</comment>
<keyword evidence="9 11" id="KW-0472">Membrane</keyword>
<keyword evidence="2 11" id="KW-0813">Transport</keyword>
<protein>
    <submittedName>
        <fullName evidence="16">TonB-dependent receptor</fullName>
    </submittedName>
</protein>
<reference evidence="16" key="1">
    <citation type="submission" date="2023-01" db="EMBL/GenBank/DDBJ databases">
        <title>The genome sequence of Kordiimonadaceae bacterium 6D33.</title>
        <authorList>
            <person name="Liu Y."/>
        </authorList>
    </citation>
    <scope>NUCLEOTIDE SEQUENCE</scope>
    <source>
        <strain evidence="16">6D33</strain>
    </source>
</reference>
<evidence type="ECO:0000256" key="3">
    <source>
        <dbReference type="ARBA" id="ARBA00022452"/>
    </source>
</evidence>
<organism evidence="16 17">
    <name type="scientific">Gimibacter soli</name>
    <dbReference type="NCBI Taxonomy" id="3024400"/>
    <lineage>
        <taxon>Bacteria</taxon>
        <taxon>Pseudomonadati</taxon>
        <taxon>Pseudomonadota</taxon>
        <taxon>Alphaproteobacteria</taxon>
        <taxon>Kordiimonadales</taxon>
        <taxon>Temperatibacteraceae</taxon>
        <taxon>Gimibacter</taxon>
    </lineage>
</organism>
<evidence type="ECO:0000256" key="9">
    <source>
        <dbReference type="ARBA" id="ARBA00023136"/>
    </source>
</evidence>
<dbReference type="InterPro" id="IPR039426">
    <property type="entry name" value="TonB-dep_rcpt-like"/>
</dbReference>
<feature type="domain" description="TonB-dependent receptor-like beta-barrel" evidence="14">
    <location>
        <begin position="346"/>
        <end position="738"/>
    </location>
</feature>
<keyword evidence="16" id="KW-0675">Receptor</keyword>
<keyword evidence="13" id="KW-0732">Signal</keyword>
<dbReference type="Gene3D" id="2.40.170.20">
    <property type="entry name" value="TonB-dependent receptor, beta-barrel domain"/>
    <property type="match status" value="1"/>
</dbReference>
<dbReference type="Pfam" id="PF00593">
    <property type="entry name" value="TonB_dep_Rec_b-barrel"/>
    <property type="match status" value="1"/>
</dbReference>
<evidence type="ECO:0000259" key="14">
    <source>
        <dbReference type="Pfam" id="PF00593"/>
    </source>
</evidence>
<keyword evidence="10 11" id="KW-0998">Cell outer membrane</keyword>
<dbReference type="EMBL" id="CP116805">
    <property type="protein sequence ID" value="WCL55309.1"/>
    <property type="molecule type" value="Genomic_DNA"/>
</dbReference>
<dbReference type="PANTHER" id="PTHR32552">
    <property type="entry name" value="FERRICHROME IRON RECEPTOR-RELATED"/>
    <property type="match status" value="1"/>
</dbReference>
<keyword evidence="8 12" id="KW-0798">TonB box</keyword>
<dbReference type="GO" id="GO:0009279">
    <property type="term" value="C:cell outer membrane"/>
    <property type="evidence" value="ECO:0007669"/>
    <property type="project" value="UniProtKB-SubCell"/>
</dbReference>
<feature type="signal peptide" evidence="13">
    <location>
        <begin position="1"/>
        <end position="31"/>
    </location>
</feature>
<proteinExistence type="inferred from homology"/>
<evidence type="ECO:0000256" key="6">
    <source>
        <dbReference type="ARBA" id="ARBA00023004"/>
    </source>
</evidence>
<keyword evidence="7" id="KW-0406">Ion transport</keyword>
<evidence type="ECO:0000256" key="13">
    <source>
        <dbReference type="SAM" id="SignalP"/>
    </source>
</evidence>
<evidence type="ECO:0000313" key="17">
    <source>
        <dbReference type="Proteomes" id="UP001217500"/>
    </source>
</evidence>
<comment type="subcellular location">
    <subcellularLocation>
        <location evidence="1 11">Cell outer membrane</location>
        <topology evidence="1 11">Multi-pass membrane protein</topology>
    </subcellularLocation>
</comment>
<dbReference type="KEGG" id="gso:PH603_06000"/>
<evidence type="ECO:0000256" key="12">
    <source>
        <dbReference type="RuleBase" id="RU003357"/>
    </source>
</evidence>
<evidence type="ECO:0000256" key="11">
    <source>
        <dbReference type="PROSITE-ProRule" id="PRU01360"/>
    </source>
</evidence>
<evidence type="ECO:0000313" key="16">
    <source>
        <dbReference type="EMBL" id="WCL55309.1"/>
    </source>
</evidence>
<dbReference type="Proteomes" id="UP001217500">
    <property type="component" value="Chromosome"/>
</dbReference>
<dbReference type="InterPro" id="IPR036942">
    <property type="entry name" value="Beta-barrel_TonB_sf"/>
</dbReference>
<keyword evidence="6" id="KW-0408">Iron</keyword>
<evidence type="ECO:0000256" key="2">
    <source>
        <dbReference type="ARBA" id="ARBA00022448"/>
    </source>
</evidence>
<feature type="domain" description="TonB-dependent receptor plug" evidence="15">
    <location>
        <begin position="51"/>
        <end position="163"/>
    </location>
</feature>
<keyword evidence="17" id="KW-1185">Reference proteome</keyword>
<dbReference type="GO" id="GO:0006826">
    <property type="term" value="P:iron ion transport"/>
    <property type="evidence" value="ECO:0007669"/>
    <property type="project" value="UniProtKB-KW"/>
</dbReference>
<name>A0AAE9XSC1_9PROT</name>
<sequence length="788" mass="85235">MAIKARYKLSLTLAGSTAAIALLAGAPVVHADDDVTFEEITVTASRRAERIQDIPYNISAVTGGTIERANMLDSAELLRSVSGVTVADRGPRNASAVNSIRIRGLNVDSSVLGDYAVSAAASVSTYLGDTPLFANLLLKDLERVEVLRGPQGTLYGSGALGGTVRYIPNKPDTAEFTGQVAGSMSKVKGSDSVGWTGDLTLNVPLSDKLAFRATGARQDFPGLTDYVNVYELDGNGAPVAPNGILSPDASYKNVEDADTYDVWFGRAALMFKPSDTVEITASYMRQSDDIGGRRAETVGKDGFGNTYGRYEVGSVQLEPAEADVEMMALEASIDLGFATLTSSTSHYDVDGWSTSENTGFYAQAGWLGFYYNFARPMATAYRTYYDKAFVQEVRLVSEGSGPIQYVVGLYYQDQDRQSTQQSFLPGAFEYLDALYGPGITWANPNNQDFEYSLTENFKQKAVYGELTWALSENFDVTGGVRWFDNDSTSTSYMDLPFYVGLFTPLNGAPIEGGESKAIFKANATYHLSDDSLVYATFSQGYRRGGVNAVPTAGTFAENPAWIVYEPDTVDNYELGFKGSADGLRYTASVFYVDWSNPQLNTSTPNWGFFAVANGDKASTKGVELELEGQIGTSLNYTVGYAFADAKLKDDFISPTGANYAPDGTRLPSSPKHMFNVALTNTHPISESMTLISRVDGYMQSKVRNTIGTTSSLTRDIGGYGIWNGSVTLAMEEIDISIWLKNAFNARGVSGVFTNAYMGTAPSEGYYGNGSKEQIALPRTFGLSATYRF</sequence>
<dbReference type="PROSITE" id="PS52016">
    <property type="entry name" value="TONB_DEPENDENT_REC_3"/>
    <property type="match status" value="1"/>
</dbReference>
<evidence type="ECO:0000256" key="1">
    <source>
        <dbReference type="ARBA" id="ARBA00004571"/>
    </source>
</evidence>
<dbReference type="InterPro" id="IPR012910">
    <property type="entry name" value="Plug_dom"/>
</dbReference>
<keyword evidence="5 11" id="KW-0812">Transmembrane</keyword>
<dbReference type="RefSeq" id="WP_289505103.1">
    <property type="nucleotide sequence ID" value="NZ_CP116805.1"/>
</dbReference>
<dbReference type="PANTHER" id="PTHR32552:SF81">
    <property type="entry name" value="TONB-DEPENDENT OUTER MEMBRANE RECEPTOR"/>
    <property type="match status" value="1"/>
</dbReference>
<keyword evidence="4" id="KW-0410">Iron transport</keyword>
<feature type="chain" id="PRO_5041960732" evidence="13">
    <location>
        <begin position="32"/>
        <end position="788"/>
    </location>
</feature>
<dbReference type="InterPro" id="IPR000531">
    <property type="entry name" value="Beta-barrel_TonB"/>
</dbReference>
<accession>A0AAE9XSC1</accession>
<evidence type="ECO:0000256" key="10">
    <source>
        <dbReference type="ARBA" id="ARBA00023237"/>
    </source>
</evidence>